<protein>
    <submittedName>
        <fullName evidence="3">Uncharacterized protein</fullName>
    </submittedName>
</protein>
<gene>
    <name evidence="3" type="ORF">Lste_2594</name>
</gene>
<dbReference type="Proteomes" id="UP000054926">
    <property type="component" value="Unassembled WGS sequence"/>
</dbReference>
<evidence type="ECO:0000313" key="3">
    <source>
        <dbReference type="EMBL" id="KTD69436.1"/>
    </source>
</evidence>
<name>A0A0W0ZJ51_9GAMM</name>
<dbReference type="STRING" id="947033.Lste_2594"/>
<keyword evidence="4" id="KW-1185">Reference proteome</keyword>
<dbReference type="PATRIC" id="fig|947033.5.peg.2750"/>
<proteinExistence type="predicted"/>
<comment type="caution">
    <text evidence="3">The sequence shown here is derived from an EMBL/GenBank/DDBJ whole genome shotgun (WGS) entry which is preliminary data.</text>
</comment>
<dbReference type="OrthoDB" id="5650266at2"/>
<evidence type="ECO:0000256" key="2">
    <source>
        <dbReference type="SAM" id="MobiDB-lite"/>
    </source>
</evidence>
<feature type="compositionally biased region" description="Basic and acidic residues" evidence="2">
    <location>
        <begin position="982"/>
        <end position="994"/>
    </location>
</feature>
<feature type="compositionally biased region" description="Low complexity" evidence="2">
    <location>
        <begin position="1032"/>
        <end position="1057"/>
    </location>
</feature>
<feature type="coiled-coil region" evidence="1">
    <location>
        <begin position="537"/>
        <end position="588"/>
    </location>
</feature>
<sequence>MSLSEKFKQFVDAGEFAHLRQFQALEDDVKIAIYQKLLFQAGEDRERNAKAAARQAVIEQHPVIQDKSNAEKALDTINEDFDNLSPEVRQEILIERQRYNVAKANAIYQEYLQQKVLEKVVTARKRDTREPILQDNLLFDPQGRLVYELTLSEEEQDEVLKKMEEAVGRPNVAVRRVGIDLKDALKDTLGGRTPTDTTLCSIDLSGEGSDVHMKLRDSFLAKYGPQPLPSHQRASQVASFEETYAHMCLMAGTCERRSITFGTDKRTISKDAWQDIRHKAAQKLQTEVAKVYKEAVKNATDRKTGVVDVEKLNKSLAKARTELAAAAKKAVIEEVVAYLKEQKVDPLKEQKLGRDEILKYMQQLSSSLDKHKFTAHTATGYDYFYTSNYLQQGMLISGTQQTAHEKPEFLPGKRAEDQAAYRRVAYTYRDKNGELQPTSAMSARIPSPALIFHEVVGKDGQLRSMTDKEIRGDLVKKYGFLHDQMRAMRGGKDGPVVEHLFTSFHSGAFDSVPLIGDRNNRQRASALYMMQAMHEFNARYYDRVKELQAQFDAYTKDGPMMMDDGEWQREYNRLHDELEAAKEQLQQQEPTNNFLYVQNIGTNRHTRDLGYQVDRSFLDVTGSVELDDITLSTEMAMLHALQENSVLSPEIKQQVADINKAVLQAYNAFLTKDPKDREKYFAASDEGLALIYDIRNFKKQLAKDLSQKNEETEDLPTLASNALARMIATNQHWDSRYGQLAQTLSMYIEYASTGGCKSGNERNQDVMLRFALLKSIDERVQHGGRAKLKAHEEAIYSQLTQYANGNSADPDKLREAIAVGVSKCNLHGGAAAISREDQGGAAKVASFSWIQDIKSDFLRSATQFFLGVVAIATLPFLAIPPWRKFVLSAFDTNNAADREMHLDATGASKTQAHKGQEKKTREAILDVLNEDPLFMKKDGKPITGKEKDLFEKGAMEKLAQKELKKAQKAQGKLKGEEVHVREEVRRDEPQHPGEDFGVGSPGVLRDGLRFTHAGSVEEPKKKPVVSTMGNLDSGVGVGVSSDPTSTSTDPSVVRRVI</sequence>
<accession>A0A0W0ZJ51</accession>
<keyword evidence="1" id="KW-0175">Coiled coil</keyword>
<dbReference type="RefSeq" id="WP_058511378.1">
    <property type="nucleotide sequence ID" value="NZ_LNYY01000019.1"/>
</dbReference>
<organism evidence="3 4">
    <name type="scientific">Legionella steelei</name>
    <dbReference type="NCBI Taxonomy" id="947033"/>
    <lineage>
        <taxon>Bacteria</taxon>
        <taxon>Pseudomonadati</taxon>
        <taxon>Pseudomonadota</taxon>
        <taxon>Gammaproteobacteria</taxon>
        <taxon>Legionellales</taxon>
        <taxon>Legionellaceae</taxon>
        <taxon>Legionella</taxon>
    </lineage>
</organism>
<dbReference type="AlphaFoldDB" id="A0A0W0ZJ51"/>
<evidence type="ECO:0000256" key="1">
    <source>
        <dbReference type="SAM" id="Coils"/>
    </source>
</evidence>
<dbReference type="EMBL" id="LNYY01000019">
    <property type="protein sequence ID" value="KTD69436.1"/>
    <property type="molecule type" value="Genomic_DNA"/>
</dbReference>
<evidence type="ECO:0000313" key="4">
    <source>
        <dbReference type="Proteomes" id="UP000054926"/>
    </source>
</evidence>
<feature type="region of interest" description="Disordered" evidence="2">
    <location>
        <begin position="982"/>
        <end position="1057"/>
    </location>
</feature>
<reference evidence="3 4" key="1">
    <citation type="submission" date="2015-11" db="EMBL/GenBank/DDBJ databases">
        <title>Genomic analysis of 38 Legionella species identifies large and diverse effector repertoires.</title>
        <authorList>
            <person name="Burstein D."/>
            <person name="Amaro F."/>
            <person name="Zusman T."/>
            <person name="Lifshitz Z."/>
            <person name="Cohen O."/>
            <person name="Gilbert J.A."/>
            <person name="Pupko T."/>
            <person name="Shuman H.A."/>
            <person name="Segal G."/>
        </authorList>
    </citation>
    <scope>NUCLEOTIDE SEQUENCE [LARGE SCALE GENOMIC DNA]</scope>
    <source>
        <strain evidence="3 4">IMVS3376</strain>
    </source>
</reference>